<reference evidence="2" key="1">
    <citation type="submission" date="2014-09" db="EMBL/GenBank/DDBJ databases">
        <authorList>
            <person name="Magalhaes I.L.F."/>
            <person name="Oliveira U."/>
            <person name="Santos F.R."/>
            <person name="Vidigal T.H.D.A."/>
            <person name="Brescovit A.D."/>
            <person name="Santos A.J."/>
        </authorList>
    </citation>
    <scope>NUCLEOTIDE SEQUENCE</scope>
    <source>
        <tissue evidence="2">Shoot tissue taken approximately 20 cm above the soil surface</tissue>
    </source>
</reference>
<evidence type="ECO:0000256" key="1">
    <source>
        <dbReference type="SAM" id="MobiDB-lite"/>
    </source>
</evidence>
<reference evidence="2" key="2">
    <citation type="journal article" date="2015" name="Data Brief">
        <title>Shoot transcriptome of the giant reed, Arundo donax.</title>
        <authorList>
            <person name="Barrero R.A."/>
            <person name="Guerrero F.D."/>
            <person name="Moolhuijzen P."/>
            <person name="Goolsby J.A."/>
            <person name="Tidwell J."/>
            <person name="Bellgard S.E."/>
            <person name="Bellgard M.I."/>
        </authorList>
    </citation>
    <scope>NUCLEOTIDE SEQUENCE</scope>
    <source>
        <tissue evidence="2">Shoot tissue taken approximately 20 cm above the soil surface</tissue>
    </source>
</reference>
<dbReference type="AlphaFoldDB" id="A0A0A9FEG3"/>
<feature type="region of interest" description="Disordered" evidence="1">
    <location>
        <begin position="35"/>
        <end position="82"/>
    </location>
</feature>
<protein>
    <submittedName>
        <fullName evidence="2">Uncharacterized protein</fullName>
    </submittedName>
</protein>
<sequence length="136" mass="14754">MVVGRSAEAGVVMAECGVAIFVLINTRGWRFSDADTNRATTNPSPHPNVAKIPLLNQTSHPGSPKPSLRGREGGLPQRLERGRIRHVEVDGGGLWGGAEEVEEERGMVVMLGWLSFVNAWRWRRGCAGEARQGAVV</sequence>
<evidence type="ECO:0000313" key="2">
    <source>
        <dbReference type="EMBL" id="JAE06618.1"/>
    </source>
</evidence>
<organism evidence="2">
    <name type="scientific">Arundo donax</name>
    <name type="common">Giant reed</name>
    <name type="synonym">Donax arundinaceus</name>
    <dbReference type="NCBI Taxonomy" id="35708"/>
    <lineage>
        <taxon>Eukaryota</taxon>
        <taxon>Viridiplantae</taxon>
        <taxon>Streptophyta</taxon>
        <taxon>Embryophyta</taxon>
        <taxon>Tracheophyta</taxon>
        <taxon>Spermatophyta</taxon>
        <taxon>Magnoliopsida</taxon>
        <taxon>Liliopsida</taxon>
        <taxon>Poales</taxon>
        <taxon>Poaceae</taxon>
        <taxon>PACMAD clade</taxon>
        <taxon>Arundinoideae</taxon>
        <taxon>Arundineae</taxon>
        <taxon>Arundo</taxon>
    </lineage>
</organism>
<dbReference type="EMBL" id="GBRH01191278">
    <property type="protein sequence ID" value="JAE06618.1"/>
    <property type="molecule type" value="Transcribed_RNA"/>
</dbReference>
<accession>A0A0A9FEG3</accession>
<name>A0A0A9FEG3_ARUDO</name>
<proteinExistence type="predicted"/>